<feature type="compositionally biased region" description="Acidic residues" evidence="1">
    <location>
        <begin position="39"/>
        <end position="51"/>
    </location>
</feature>
<dbReference type="Proteomes" id="UP001285354">
    <property type="component" value="Unassembled WGS sequence"/>
</dbReference>
<name>A0AAD9SZB1_9HELO</name>
<protein>
    <submittedName>
        <fullName evidence="2">Uncharacterized protein</fullName>
    </submittedName>
</protein>
<feature type="compositionally biased region" description="Low complexity" evidence="1">
    <location>
        <begin position="12"/>
        <end position="33"/>
    </location>
</feature>
<comment type="caution">
    <text evidence="2">The sequence shown here is derived from an EMBL/GenBank/DDBJ whole genome shotgun (WGS) entry which is preliminary data.</text>
</comment>
<keyword evidence="3" id="KW-1185">Reference proteome</keyword>
<sequence length="90" mass="9588">MPSSTVSEKRSPAASSPQSPGSPAPQTTQPSSAILPSVAEDDQEEYDDDGDSAFGSARSDMTDTASITSSIMKYREENGRTYHAFGRNKI</sequence>
<organism evidence="2 3">
    <name type="scientific">Diplocarpon rosae</name>
    <dbReference type="NCBI Taxonomy" id="946125"/>
    <lineage>
        <taxon>Eukaryota</taxon>
        <taxon>Fungi</taxon>
        <taxon>Dikarya</taxon>
        <taxon>Ascomycota</taxon>
        <taxon>Pezizomycotina</taxon>
        <taxon>Leotiomycetes</taxon>
        <taxon>Helotiales</taxon>
        <taxon>Drepanopezizaceae</taxon>
        <taxon>Diplocarpon</taxon>
    </lineage>
</organism>
<proteinExistence type="predicted"/>
<gene>
    <name evidence="2" type="ORF">QTJ16_005186</name>
</gene>
<reference evidence="2" key="1">
    <citation type="submission" date="2023-06" db="EMBL/GenBank/DDBJ databases">
        <title>Draft genome of Marssonina rosae.</title>
        <authorList>
            <person name="Cheng Q."/>
        </authorList>
    </citation>
    <scope>NUCLEOTIDE SEQUENCE</scope>
    <source>
        <strain evidence="2">R4</strain>
    </source>
</reference>
<evidence type="ECO:0000313" key="3">
    <source>
        <dbReference type="Proteomes" id="UP001285354"/>
    </source>
</evidence>
<evidence type="ECO:0000256" key="1">
    <source>
        <dbReference type="SAM" id="MobiDB-lite"/>
    </source>
</evidence>
<evidence type="ECO:0000313" key="2">
    <source>
        <dbReference type="EMBL" id="KAK2625874.1"/>
    </source>
</evidence>
<dbReference type="EMBL" id="JAUBYV010000007">
    <property type="protein sequence ID" value="KAK2625874.1"/>
    <property type="molecule type" value="Genomic_DNA"/>
</dbReference>
<feature type="region of interest" description="Disordered" evidence="1">
    <location>
        <begin position="1"/>
        <end position="66"/>
    </location>
</feature>
<dbReference type="AlphaFoldDB" id="A0AAD9SZB1"/>
<accession>A0AAD9SZB1</accession>